<keyword evidence="6" id="KW-0418">Kinase</keyword>
<dbReference type="InterPro" id="IPR003501">
    <property type="entry name" value="PTS_EIIB_2/3"/>
</dbReference>
<proteinExistence type="predicted"/>
<name>A0ABM7TCH1_9CLOT</name>
<keyword evidence="3 9" id="KW-0762">Sugar transport</keyword>
<accession>A0ABM7TCH1</accession>
<evidence type="ECO:0000256" key="1">
    <source>
        <dbReference type="ARBA" id="ARBA00022448"/>
    </source>
</evidence>
<organism evidence="9 10">
    <name type="scientific">Clostridium gelidum</name>
    <dbReference type="NCBI Taxonomy" id="704125"/>
    <lineage>
        <taxon>Bacteria</taxon>
        <taxon>Bacillati</taxon>
        <taxon>Bacillota</taxon>
        <taxon>Clostridia</taxon>
        <taxon>Eubacteriales</taxon>
        <taxon>Clostridiaceae</taxon>
        <taxon>Clostridium</taxon>
    </lineage>
</organism>
<dbReference type="PROSITE" id="PS51100">
    <property type="entry name" value="PTS_EIIB_TYPE_3"/>
    <property type="match status" value="1"/>
</dbReference>
<dbReference type="CDD" id="cd05564">
    <property type="entry name" value="PTS_IIB_chitobiose_lichenan"/>
    <property type="match status" value="1"/>
</dbReference>
<evidence type="ECO:0000313" key="9">
    <source>
        <dbReference type="EMBL" id="BCZ48814.1"/>
    </source>
</evidence>
<keyword evidence="5" id="KW-0598">Phosphotransferase system</keyword>
<dbReference type="InterPro" id="IPR036095">
    <property type="entry name" value="PTS_EIIB-like_sf"/>
</dbReference>
<dbReference type="PANTHER" id="PTHR34581:SF2">
    <property type="entry name" value="PTS SYSTEM N,N'-DIACETYLCHITOBIOSE-SPECIFIC EIIB COMPONENT"/>
    <property type="match status" value="1"/>
</dbReference>
<dbReference type="InterPro" id="IPR013012">
    <property type="entry name" value="PTS_EIIB_3"/>
</dbReference>
<dbReference type="RefSeq" id="WP_224035051.1">
    <property type="nucleotide sequence ID" value="NZ_AP024849.1"/>
</dbReference>
<protein>
    <submittedName>
        <fullName evidence="9">PTS sugar transporter subunit IIB</fullName>
    </submittedName>
</protein>
<dbReference type="InterPro" id="IPR051819">
    <property type="entry name" value="PTS_sugar-specific_EIIB"/>
</dbReference>
<evidence type="ECO:0000256" key="6">
    <source>
        <dbReference type="ARBA" id="ARBA00022777"/>
    </source>
</evidence>
<sequence>MKKILLVCNAGMSTSVLVVKMEKVAKQKDLDCKIWAVSSSEANNLSEDVDVVLIGPQLKFAINEIKKIFPSQPVAVINMRTYGMMDGEGALNQALELLK</sequence>
<keyword evidence="2" id="KW-0597">Phosphoprotein</keyword>
<evidence type="ECO:0000256" key="2">
    <source>
        <dbReference type="ARBA" id="ARBA00022553"/>
    </source>
</evidence>
<evidence type="ECO:0000256" key="4">
    <source>
        <dbReference type="ARBA" id="ARBA00022679"/>
    </source>
</evidence>
<feature type="domain" description="PTS EIIB type-3" evidence="8">
    <location>
        <begin position="1"/>
        <end position="99"/>
    </location>
</feature>
<keyword evidence="1" id="KW-0813">Transport</keyword>
<dbReference type="SUPFAM" id="SSF52794">
    <property type="entry name" value="PTS system IIB component-like"/>
    <property type="match status" value="1"/>
</dbReference>
<dbReference type="PANTHER" id="PTHR34581">
    <property type="entry name" value="PTS SYSTEM N,N'-DIACETYLCHITOBIOSE-SPECIFIC EIIB COMPONENT"/>
    <property type="match status" value="1"/>
</dbReference>
<gene>
    <name evidence="9" type="ORF">psyc5s11_48810</name>
</gene>
<evidence type="ECO:0000259" key="8">
    <source>
        <dbReference type="PROSITE" id="PS51100"/>
    </source>
</evidence>
<keyword evidence="4" id="KW-0808">Transferase</keyword>
<evidence type="ECO:0000256" key="3">
    <source>
        <dbReference type="ARBA" id="ARBA00022597"/>
    </source>
</evidence>
<dbReference type="Proteomes" id="UP000824633">
    <property type="component" value="Chromosome"/>
</dbReference>
<evidence type="ECO:0000256" key="5">
    <source>
        <dbReference type="ARBA" id="ARBA00022683"/>
    </source>
</evidence>
<dbReference type="Pfam" id="PF02302">
    <property type="entry name" value="PTS_IIB"/>
    <property type="match status" value="1"/>
</dbReference>
<feature type="modified residue" description="Phosphocysteine; by EIIA" evidence="7">
    <location>
        <position position="8"/>
    </location>
</feature>
<reference evidence="10" key="1">
    <citation type="submission" date="2021-07" db="EMBL/GenBank/DDBJ databases">
        <title>Complete genome sequencing of a Clostridium isolate.</title>
        <authorList>
            <person name="Ueki A."/>
            <person name="Tonouchi A."/>
        </authorList>
    </citation>
    <scope>NUCLEOTIDE SEQUENCE [LARGE SCALE GENOMIC DNA]</scope>
    <source>
        <strain evidence="10">C5S11</strain>
    </source>
</reference>
<dbReference type="Gene3D" id="3.40.50.2300">
    <property type="match status" value="1"/>
</dbReference>
<keyword evidence="10" id="KW-1185">Reference proteome</keyword>
<evidence type="ECO:0000256" key="7">
    <source>
        <dbReference type="PROSITE-ProRule" id="PRU00423"/>
    </source>
</evidence>
<evidence type="ECO:0000313" key="10">
    <source>
        <dbReference type="Proteomes" id="UP000824633"/>
    </source>
</evidence>
<dbReference type="EMBL" id="AP024849">
    <property type="protein sequence ID" value="BCZ48814.1"/>
    <property type="molecule type" value="Genomic_DNA"/>
</dbReference>